<evidence type="ECO:0000313" key="2">
    <source>
        <dbReference type="Proteomes" id="UP000007799"/>
    </source>
</evidence>
<evidence type="ECO:0000313" key="1">
    <source>
        <dbReference type="EMBL" id="EGD82150.1"/>
    </source>
</evidence>
<accession>F2U3F6</accession>
<name>F2U3F6_SALR5</name>
<dbReference type="InParanoid" id="F2U3F6"/>
<sequence length="135" mass="14520">MVDMNGVLAPVQQWSTDDKDKAPYQRLQHSIHYPRLIQEPPTQLSDEACQLKMASSTTAAFHKAHSLALVPADHSTTPTMPAIDTARHAAITVQWSGGVLASNGNINDQHQEACLLAVNDGLVDCIPPANAEMLG</sequence>
<dbReference type="KEGG" id="sre:PTSG_02824"/>
<dbReference type="Proteomes" id="UP000007799">
    <property type="component" value="Unassembled WGS sequence"/>
</dbReference>
<dbReference type="GeneID" id="16076919"/>
<organism evidence="2">
    <name type="scientific">Salpingoeca rosetta (strain ATCC 50818 / BSB-021)</name>
    <dbReference type="NCBI Taxonomy" id="946362"/>
    <lineage>
        <taxon>Eukaryota</taxon>
        <taxon>Choanoflagellata</taxon>
        <taxon>Craspedida</taxon>
        <taxon>Salpingoecidae</taxon>
        <taxon>Salpingoeca</taxon>
    </lineage>
</organism>
<protein>
    <submittedName>
        <fullName evidence="1">Uncharacterized protein</fullName>
    </submittedName>
</protein>
<keyword evidence="2" id="KW-1185">Reference proteome</keyword>
<dbReference type="RefSeq" id="XP_004996333.1">
    <property type="nucleotide sequence ID" value="XM_004996276.1"/>
</dbReference>
<dbReference type="AlphaFoldDB" id="F2U3F6"/>
<dbReference type="EMBL" id="GL832960">
    <property type="protein sequence ID" value="EGD82150.1"/>
    <property type="molecule type" value="Genomic_DNA"/>
</dbReference>
<reference evidence="1" key="1">
    <citation type="submission" date="2009-08" db="EMBL/GenBank/DDBJ databases">
        <title>Annotation of Salpingoeca rosetta.</title>
        <authorList>
            <consortium name="The Broad Institute Genome Sequencing Platform"/>
            <person name="Russ C."/>
            <person name="Cuomo C."/>
            <person name="Burger G."/>
            <person name="Gray M.W."/>
            <person name="Holland P.W.H."/>
            <person name="King N."/>
            <person name="Lang F.B.F."/>
            <person name="Roger A.J."/>
            <person name="Ruiz-Trillo I."/>
            <person name="Young S.K."/>
            <person name="Zeng Q."/>
            <person name="Gargeya S."/>
            <person name="Alvarado L."/>
            <person name="Berlin A."/>
            <person name="Chapman S.B."/>
            <person name="Chen Z."/>
            <person name="Freedman E."/>
            <person name="Gellesch M."/>
            <person name="Goldberg J."/>
            <person name="Griggs A."/>
            <person name="Gujja S."/>
            <person name="Heilman E."/>
            <person name="Heiman D."/>
            <person name="Howarth C."/>
            <person name="Mehta T."/>
            <person name="Neiman D."/>
            <person name="Pearson M."/>
            <person name="Roberts A."/>
            <person name="Saif S."/>
            <person name="Shea T."/>
            <person name="Shenoy N."/>
            <person name="Sisk P."/>
            <person name="Stolte C."/>
            <person name="Sykes S."/>
            <person name="White J."/>
            <person name="Yandava C."/>
            <person name="Haas B."/>
            <person name="Nusbaum C."/>
            <person name="Birren B."/>
        </authorList>
    </citation>
    <scope>NUCLEOTIDE SEQUENCE [LARGE SCALE GENOMIC DNA]</scope>
    <source>
        <strain evidence="1">ATCC 50818</strain>
    </source>
</reference>
<gene>
    <name evidence="1" type="ORF">PTSG_02824</name>
</gene>
<proteinExistence type="predicted"/>